<accession>A0A4Q5BCU3</accession>
<evidence type="ECO:0000313" key="1">
    <source>
        <dbReference type="EMBL" id="RYQ68412.1"/>
    </source>
</evidence>
<sequence length="67" mass="7877">MSHRIDKREECVKAIRQLDLHGKSPEEILMLAWTDGWNHAIDVCLKLEQELDRDMLDARPEFDDGRS</sequence>
<protein>
    <submittedName>
        <fullName evidence="1">Uncharacterized protein</fullName>
    </submittedName>
</protein>
<name>A0A4Q5BCU3_9BIFI</name>
<dbReference type="Proteomes" id="UP000293268">
    <property type="component" value="Unassembled WGS sequence"/>
</dbReference>
<comment type="caution">
    <text evidence="1">The sequence shown here is derived from an EMBL/GenBank/DDBJ whole genome shotgun (WGS) entry which is preliminary data.</text>
</comment>
<dbReference type="RefSeq" id="WP_129913171.1">
    <property type="nucleotide sequence ID" value="NZ_SBKU01000007.1"/>
</dbReference>
<organism evidence="1 2">
    <name type="scientific">Bifidobacterium pseudolongum subsp. globosum</name>
    <dbReference type="NCBI Taxonomy" id="1690"/>
    <lineage>
        <taxon>Bacteria</taxon>
        <taxon>Bacillati</taxon>
        <taxon>Actinomycetota</taxon>
        <taxon>Actinomycetes</taxon>
        <taxon>Bifidobacteriales</taxon>
        <taxon>Bifidobacteriaceae</taxon>
        <taxon>Bifidobacterium</taxon>
    </lineage>
</organism>
<reference evidence="1 2" key="1">
    <citation type="submission" date="2019-01" db="EMBL/GenBank/DDBJ databases">
        <title>Unveiling genomic diversity among members of the Bifidobacterium pseudolongum species, a widely distributed gut commensal of the animal kingdom.</title>
        <authorList>
            <person name="Lugli G.A."/>
            <person name="Duranti S."/>
            <person name="Albert K."/>
            <person name="Mancabelli L."/>
            <person name="Napoli S."/>
            <person name="Viappiani A."/>
            <person name="Anzalone R."/>
            <person name="Longhi G."/>
            <person name="Milani C."/>
            <person name="Turroni F."/>
            <person name="Alessandri G."/>
            <person name="Sela D.A."/>
            <person name="Van Sinderen D."/>
            <person name="Ventura M."/>
        </authorList>
    </citation>
    <scope>NUCLEOTIDE SEQUENCE [LARGE SCALE GENOMIC DNA]</scope>
    <source>
        <strain evidence="1 2">2072B</strain>
    </source>
</reference>
<gene>
    <name evidence="1" type="ORF">PG2072B_1015</name>
</gene>
<dbReference type="AlphaFoldDB" id="A0A4Q5BCU3"/>
<dbReference type="EMBL" id="SBKU01000007">
    <property type="protein sequence ID" value="RYQ68412.1"/>
    <property type="molecule type" value="Genomic_DNA"/>
</dbReference>
<proteinExistence type="predicted"/>
<evidence type="ECO:0000313" key="2">
    <source>
        <dbReference type="Proteomes" id="UP000293268"/>
    </source>
</evidence>